<dbReference type="AlphaFoldDB" id="A0A9R1XVQ1"/>
<evidence type="ECO:0000313" key="3">
    <source>
        <dbReference type="EMBL" id="KAJ0223384.1"/>
    </source>
</evidence>
<evidence type="ECO:0000313" key="4">
    <source>
        <dbReference type="Proteomes" id="UP000235145"/>
    </source>
</evidence>
<dbReference type="InterPro" id="IPR036514">
    <property type="entry name" value="SGNH_hydro_sf"/>
</dbReference>
<dbReference type="CDD" id="cd01837">
    <property type="entry name" value="SGNH_plant_lipase_like"/>
    <property type="match status" value="1"/>
</dbReference>
<dbReference type="FunFam" id="3.40.50.1110:FF:000003">
    <property type="entry name" value="GDSL esterase/lipase APG"/>
    <property type="match status" value="1"/>
</dbReference>
<dbReference type="PANTHER" id="PTHR45642:SF82">
    <property type="entry name" value="GDSL-LIKE LIPASE_ACYLHYDROLASE SUPERFAMILY PROTEIN-RELATED"/>
    <property type="match status" value="1"/>
</dbReference>
<dbReference type="EMBL" id="NBSK02000002">
    <property type="protein sequence ID" value="KAJ0223384.1"/>
    <property type="molecule type" value="Genomic_DNA"/>
</dbReference>
<evidence type="ECO:0000256" key="2">
    <source>
        <dbReference type="SAM" id="SignalP"/>
    </source>
</evidence>
<dbReference type="InterPro" id="IPR001087">
    <property type="entry name" value="GDSL"/>
</dbReference>
<feature type="chain" id="PRO_5040487095" evidence="2">
    <location>
        <begin position="20"/>
        <end position="353"/>
    </location>
</feature>
<keyword evidence="2" id="KW-0732">Signal</keyword>
<sequence>MKVILFFLYASLYLNCIEGAVTLPQNASVQAVIAFGDSLMDQGNNNHIKTIFKANFHPYGMDFTNGNPTGRFSNGKTLADFFAKGFGVKEYLPAYLDPLIQHKDLLTGVSFASGGAGYDPLTSKLSNVMSLSSQLEMFKQYIQKLKGNIGQEAAMNRITNSVFLVSAGTNDFLVNYFTFPMRRLQYDVPAYGNKLVKLASNFLQEIHKLGARRIVVFSTSAIGCIPIERTLAGGAQRICVDKYNKAAQFFNSMLKLELQVLASNLPQTRIAFSDFYKPLMNIIENPQQYGLEVTNRGCCGTGELETSYLCNKRMTRTCHNDSNFFFWDSLHPTEKGCDIFVNLVLPDMMKKLF</sequence>
<dbReference type="Proteomes" id="UP000235145">
    <property type="component" value="Unassembled WGS sequence"/>
</dbReference>
<comment type="similarity">
    <text evidence="1">Belongs to the 'GDSL' lipolytic enzyme family.</text>
</comment>
<keyword evidence="4" id="KW-1185">Reference proteome</keyword>
<dbReference type="OrthoDB" id="1600564at2759"/>
<proteinExistence type="inferred from homology"/>
<dbReference type="Pfam" id="PF00657">
    <property type="entry name" value="Lipase_GDSL"/>
    <property type="match status" value="1"/>
</dbReference>
<dbReference type="PANTHER" id="PTHR45642">
    <property type="entry name" value="GDSL ESTERASE/LIPASE EXL3"/>
    <property type="match status" value="1"/>
</dbReference>
<gene>
    <name evidence="3" type="ORF">LSAT_V11C200053810</name>
</gene>
<dbReference type="GO" id="GO:0016788">
    <property type="term" value="F:hydrolase activity, acting on ester bonds"/>
    <property type="evidence" value="ECO:0007669"/>
    <property type="project" value="InterPro"/>
</dbReference>
<protein>
    <submittedName>
        <fullName evidence="3">Uncharacterized protein</fullName>
    </submittedName>
</protein>
<accession>A0A9R1XVQ1</accession>
<comment type="caution">
    <text evidence="3">The sequence shown here is derived from an EMBL/GenBank/DDBJ whole genome shotgun (WGS) entry which is preliminary data.</text>
</comment>
<dbReference type="InterPro" id="IPR035669">
    <property type="entry name" value="SGNH_plant_lipase-like"/>
</dbReference>
<organism evidence="3 4">
    <name type="scientific">Lactuca sativa</name>
    <name type="common">Garden lettuce</name>
    <dbReference type="NCBI Taxonomy" id="4236"/>
    <lineage>
        <taxon>Eukaryota</taxon>
        <taxon>Viridiplantae</taxon>
        <taxon>Streptophyta</taxon>
        <taxon>Embryophyta</taxon>
        <taxon>Tracheophyta</taxon>
        <taxon>Spermatophyta</taxon>
        <taxon>Magnoliopsida</taxon>
        <taxon>eudicotyledons</taxon>
        <taxon>Gunneridae</taxon>
        <taxon>Pentapetalae</taxon>
        <taxon>asterids</taxon>
        <taxon>campanulids</taxon>
        <taxon>Asterales</taxon>
        <taxon>Asteraceae</taxon>
        <taxon>Cichorioideae</taxon>
        <taxon>Cichorieae</taxon>
        <taxon>Lactucinae</taxon>
        <taxon>Lactuca</taxon>
    </lineage>
</organism>
<dbReference type="InterPro" id="IPR050592">
    <property type="entry name" value="GDSL_lipolytic_enzyme"/>
</dbReference>
<reference evidence="3 4" key="1">
    <citation type="journal article" date="2017" name="Nat. Commun.">
        <title>Genome assembly with in vitro proximity ligation data and whole-genome triplication in lettuce.</title>
        <authorList>
            <person name="Reyes-Chin-Wo S."/>
            <person name="Wang Z."/>
            <person name="Yang X."/>
            <person name="Kozik A."/>
            <person name="Arikit S."/>
            <person name="Song C."/>
            <person name="Xia L."/>
            <person name="Froenicke L."/>
            <person name="Lavelle D.O."/>
            <person name="Truco M.J."/>
            <person name="Xia R."/>
            <person name="Zhu S."/>
            <person name="Xu C."/>
            <person name="Xu H."/>
            <person name="Xu X."/>
            <person name="Cox K."/>
            <person name="Korf I."/>
            <person name="Meyers B.C."/>
            <person name="Michelmore R.W."/>
        </authorList>
    </citation>
    <scope>NUCLEOTIDE SEQUENCE [LARGE SCALE GENOMIC DNA]</scope>
    <source>
        <strain evidence="4">cv. Salinas</strain>
        <tissue evidence="3">Seedlings</tissue>
    </source>
</reference>
<evidence type="ECO:0000256" key="1">
    <source>
        <dbReference type="ARBA" id="ARBA00008668"/>
    </source>
</evidence>
<dbReference type="SUPFAM" id="SSF52266">
    <property type="entry name" value="SGNH hydrolase"/>
    <property type="match status" value="1"/>
</dbReference>
<feature type="signal peptide" evidence="2">
    <location>
        <begin position="1"/>
        <end position="19"/>
    </location>
</feature>
<name>A0A9R1XVQ1_LACSA</name>
<dbReference type="Gene3D" id="3.40.50.1110">
    <property type="entry name" value="SGNH hydrolase"/>
    <property type="match status" value="1"/>
</dbReference>